<keyword evidence="3" id="KW-1185">Reference proteome</keyword>
<proteinExistence type="predicted"/>
<feature type="region of interest" description="Disordered" evidence="1">
    <location>
        <begin position="149"/>
        <end position="187"/>
    </location>
</feature>
<dbReference type="AlphaFoldDB" id="A0AAV4QEX1"/>
<feature type="region of interest" description="Disordered" evidence="1">
    <location>
        <begin position="99"/>
        <end position="137"/>
    </location>
</feature>
<comment type="caution">
    <text evidence="2">The sequence shown here is derived from an EMBL/GenBank/DDBJ whole genome shotgun (WGS) entry which is preliminary data.</text>
</comment>
<dbReference type="EMBL" id="BPLR01005998">
    <property type="protein sequence ID" value="GIY06767.1"/>
    <property type="molecule type" value="Genomic_DNA"/>
</dbReference>
<reference evidence="2 3" key="1">
    <citation type="submission" date="2021-06" db="EMBL/GenBank/DDBJ databases">
        <title>Caerostris extrusa draft genome.</title>
        <authorList>
            <person name="Kono N."/>
            <person name="Arakawa K."/>
        </authorList>
    </citation>
    <scope>NUCLEOTIDE SEQUENCE [LARGE SCALE GENOMIC DNA]</scope>
</reference>
<feature type="compositionally biased region" description="Low complexity" evidence="1">
    <location>
        <begin position="113"/>
        <end position="122"/>
    </location>
</feature>
<evidence type="ECO:0000313" key="3">
    <source>
        <dbReference type="Proteomes" id="UP001054945"/>
    </source>
</evidence>
<evidence type="ECO:0000256" key="1">
    <source>
        <dbReference type="SAM" id="MobiDB-lite"/>
    </source>
</evidence>
<name>A0AAV4QEX1_CAEEX</name>
<organism evidence="2 3">
    <name type="scientific">Caerostris extrusa</name>
    <name type="common">Bark spider</name>
    <name type="synonym">Caerostris bankana</name>
    <dbReference type="NCBI Taxonomy" id="172846"/>
    <lineage>
        <taxon>Eukaryota</taxon>
        <taxon>Metazoa</taxon>
        <taxon>Ecdysozoa</taxon>
        <taxon>Arthropoda</taxon>
        <taxon>Chelicerata</taxon>
        <taxon>Arachnida</taxon>
        <taxon>Araneae</taxon>
        <taxon>Araneomorphae</taxon>
        <taxon>Entelegynae</taxon>
        <taxon>Araneoidea</taxon>
        <taxon>Araneidae</taxon>
        <taxon>Caerostris</taxon>
    </lineage>
</organism>
<evidence type="ECO:0000313" key="2">
    <source>
        <dbReference type="EMBL" id="GIY06767.1"/>
    </source>
</evidence>
<protein>
    <submittedName>
        <fullName evidence="2">Uncharacterized protein</fullName>
    </submittedName>
</protein>
<dbReference type="Proteomes" id="UP001054945">
    <property type="component" value="Unassembled WGS sequence"/>
</dbReference>
<sequence>MGHVLAHLLAVGGGHRVRGVDPAESVDDGLRHLAGVDAFDGLSHELLRGDDDAEGDEEDHGDSVVESEHVVVDMDPADFQQAFKTPQHVEHAVARRGVARVGPEPLASPPSPRGSQGPRVRGLAYNGAGWGRPEGKGLGKAAERLESRLLTTPSLYLHPRERTSRRSRAPGTPPPSETELPSGSVLQGRKRPKLFEQAVQQVGPIAAVFTFNFLLMYHGAFSSSISGVTNQAVASKISSAGPLVYVHPCKAANPPCSWRSPEAKCKGVRTFKRRFSPAPHVMCAPTPSTRRPPMRFSVSTGRFDFIVCYFFRMAV</sequence>
<accession>A0AAV4QEX1</accession>
<gene>
    <name evidence="2" type="ORF">CEXT_432331</name>
</gene>